<reference evidence="2" key="1">
    <citation type="submission" date="2016-05" db="EMBL/GenBank/DDBJ databases">
        <authorList>
            <person name="Lavstsen T."/>
            <person name="Jespersen J.S."/>
        </authorList>
    </citation>
    <scope>NUCLEOTIDE SEQUENCE [LARGE SCALE GENOMIC DNA]</scope>
</reference>
<protein>
    <submittedName>
        <fullName evidence="2">Uncharacterized protein</fullName>
    </submittedName>
</protein>
<reference evidence="3 4" key="2">
    <citation type="submission" date="2016-05" db="EMBL/GenBank/DDBJ databases">
        <authorList>
            <person name="Naeem Raeece"/>
        </authorList>
    </citation>
    <scope>NUCLEOTIDE SEQUENCE [LARGE SCALE GENOMIC DNA]</scope>
</reference>
<keyword evidence="4" id="KW-1185">Reference proteome</keyword>
<evidence type="ECO:0000313" key="4">
    <source>
        <dbReference type="Proteomes" id="UP000078555"/>
    </source>
</evidence>
<dbReference type="EMBL" id="FLRE01000069">
    <property type="protein sequence ID" value="SBT34008.1"/>
    <property type="molecule type" value="Genomic_DNA"/>
</dbReference>
<dbReference type="Proteomes" id="UP000078555">
    <property type="component" value="Unassembled WGS sequence"/>
</dbReference>
<organism evidence="2 3">
    <name type="scientific">Plasmodium ovale wallikeri</name>
    <dbReference type="NCBI Taxonomy" id="864142"/>
    <lineage>
        <taxon>Eukaryota</taxon>
        <taxon>Sar</taxon>
        <taxon>Alveolata</taxon>
        <taxon>Apicomplexa</taxon>
        <taxon>Aconoidasida</taxon>
        <taxon>Haemosporida</taxon>
        <taxon>Plasmodiidae</taxon>
        <taxon>Plasmodium</taxon>
        <taxon>Plasmodium (Plasmodium)</taxon>
    </lineage>
</organism>
<evidence type="ECO:0000313" key="3">
    <source>
        <dbReference type="Proteomes" id="UP000078550"/>
    </source>
</evidence>
<evidence type="ECO:0000313" key="2">
    <source>
        <dbReference type="EMBL" id="SBT34008.1"/>
    </source>
</evidence>
<name>A0A1A8YQV5_PLAOA</name>
<sequence>MTSVSGKTRYSILARIPHTSVSQAWLPSDRCTSCGSRYCVSLQGEGWLQTNNWKVRNEDAIIEYTGKDSCREPVRSGQ</sequence>
<dbReference type="AlphaFoldDB" id="A0A1A8YQV5"/>
<accession>A0A1A8YQV5</accession>
<gene>
    <name evidence="1" type="ORF">POVWA1_017800</name>
    <name evidence="2" type="ORF">POVWA2_017700</name>
</gene>
<dbReference type="EMBL" id="FLRD01000058">
    <property type="protein sequence ID" value="SBT33575.1"/>
    <property type="molecule type" value="Genomic_DNA"/>
</dbReference>
<proteinExistence type="predicted"/>
<dbReference type="Proteomes" id="UP000078550">
    <property type="component" value="Unassembled WGS sequence"/>
</dbReference>
<evidence type="ECO:0000313" key="1">
    <source>
        <dbReference type="EMBL" id="SBT33575.1"/>
    </source>
</evidence>